<name>A0A9K3D6E7_9EUKA</name>
<sequence>SLYPPLNMTSPELYGRGIPTLEFQFPPSLASHIHGREHRYLRGLNASLARKGCTVTVSSTYDGTSATMKLQGTRIVNGLKALAVFIKKHKTFKGNSDSTLADYDVLYSIVRAALVPAQARQRGEVVERETQDPEIQRLREEWSVRVY</sequence>
<keyword evidence="2" id="KW-1185">Reference proteome</keyword>
<dbReference type="AlphaFoldDB" id="A0A9K3D6E7"/>
<accession>A0A9K3D6E7</accession>
<protein>
    <submittedName>
        <fullName evidence="1">Uncharacterized protein</fullName>
    </submittedName>
</protein>
<organism evidence="1 2">
    <name type="scientific">Kipferlia bialata</name>
    <dbReference type="NCBI Taxonomy" id="797122"/>
    <lineage>
        <taxon>Eukaryota</taxon>
        <taxon>Metamonada</taxon>
        <taxon>Carpediemonas-like organisms</taxon>
        <taxon>Kipferlia</taxon>
    </lineage>
</organism>
<comment type="caution">
    <text evidence="1">The sequence shown here is derived from an EMBL/GenBank/DDBJ whole genome shotgun (WGS) entry which is preliminary data.</text>
</comment>
<proteinExistence type="predicted"/>
<feature type="non-terminal residue" evidence="1">
    <location>
        <position position="1"/>
    </location>
</feature>
<evidence type="ECO:0000313" key="2">
    <source>
        <dbReference type="Proteomes" id="UP000265618"/>
    </source>
</evidence>
<gene>
    <name evidence="1" type="ORF">KIPB_010349</name>
</gene>
<evidence type="ECO:0000313" key="1">
    <source>
        <dbReference type="EMBL" id="GIQ88163.1"/>
    </source>
</evidence>
<dbReference type="Proteomes" id="UP000265618">
    <property type="component" value="Unassembled WGS sequence"/>
</dbReference>
<dbReference type="EMBL" id="BDIP01003824">
    <property type="protein sequence ID" value="GIQ88163.1"/>
    <property type="molecule type" value="Genomic_DNA"/>
</dbReference>
<reference evidence="1 2" key="1">
    <citation type="journal article" date="2018" name="PLoS ONE">
        <title>The draft genome of Kipferlia bialata reveals reductive genome evolution in fornicate parasites.</title>
        <authorList>
            <person name="Tanifuji G."/>
            <person name="Takabayashi S."/>
            <person name="Kume K."/>
            <person name="Takagi M."/>
            <person name="Nakayama T."/>
            <person name="Kamikawa R."/>
            <person name="Inagaki Y."/>
            <person name="Hashimoto T."/>
        </authorList>
    </citation>
    <scope>NUCLEOTIDE SEQUENCE [LARGE SCALE GENOMIC DNA]</scope>
    <source>
        <strain evidence="1">NY0173</strain>
    </source>
</reference>